<organism evidence="1 2">
    <name type="scientific">Ustilago bromivora</name>
    <dbReference type="NCBI Taxonomy" id="307758"/>
    <lineage>
        <taxon>Eukaryota</taxon>
        <taxon>Fungi</taxon>
        <taxon>Dikarya</taxon>
        <taxon>Basidiomycota</taxon>
        <taxon>Ustilaginomycotina</taxon>
        <taxon>Ustilaginomycetes</taxon>
        <taxon>Ustilaginales</taxon>
        <taxon>Ustilaginaceae</taxon>
        <taxon>Ustilago</taxon>
    </lineage>
</organism>
<protein>
    <submittedName>
        <fullName evidence="1">Uncharacterized protein</fullName>
    </submittedName>
</protein>
<dbReference type="OrthoDB" id="2543128at2759"/>
<proteinExistence type="predicted"/>
<accession>A0A1K0GYX4</accession>
<dbReference type="Proteomes" id="UP000179920">
    <property type="component" value="Chromosome III"/>
</dbReference>
<dbReference type="EMBL" id="LT558119">
    <property type="protein sequence ID" value="SAM75008.1"/>
    <property type="molecule type" value="Genomic_DNA"/>
</dbReference>
<sequence>MPRAKSKTLSLETTVTPEMAKGWIREVNRNLLRAIKGEALGQEQHYNMSEGDKDLSMQLHLASLQALA</sequence>
<name>A0A1K0GYX4_9BASI</name>
<evidence type="ECO:0000313" key="2">
    <source>
        <dbReference type="Proteomes" id="UP000179920"/>
    </source>
</evidence>
<reference evidence="2" key="1">
    <citation type="submission" date="2016-04" db="EMBL/GenBank/DDBJ databases">
        <authorList>
            <person name="Guldener U."/>
            <person name="Guldener U."/>
        </authorList>
    </citation>
    <scope>NUCLEOTIDE SEQUENCE [LARGE SCALE GENOMIC DNA]</scope>
    <source>
        <strain evidence="2">UB2112</strain>
    </source>
</reference>
<gene>
    <name evidence="1" type="ORF">UBRO_16796</name>
</gene>
<dbReference type="AlphaFoldDB" id="A0A1K0GYX4"/>
<evidence type="ECO:0000313" key="1">
    <source>
        <dbReference type="EMBL" id="SAM75008.1"/>
    </source>
</evidence>